<dbReference type="AlphaFoldDB" id="A0A1X7A2T0"/>
<dbReference type="InterPro" id="IPR013785">
    <property type="entry name" value="Aldolase_TIM"/>
</dbReference>
<dbReference type="InterPro" id="IPR008567">
    <property type="entry name" value="BKACE"/>
</dbReference>
<comment type="cofactor">
    <cofactor evidence="1">
        <name>Zn(2+)</name>
        <dbReference type="ChEBI" id="CHEBI:29105"/>
    </cofactor>
</comment>
<evidence type="ECO:0000313" key="5">
    <source>
        <dbReference type="EMBL" id="SLN68523.1"/>
    </source>
</evidence>
<organism evidence="5 6">
    <name type="scientific">Ruegeria meonggei</name>
    <dbReference type="NCBI Taxonomy" id="1446476"/>
    <lineage>
        <taxon>Bacteria</taxon>
        <taxon>Pseudomonadati</taxon>
        <taxon>Pseudomonadota</taxon>
        <taxon>Alphaproteobacteria</taxon>
        <taxon>Rhodobacterales</taxon>
        <taxon>Roseobacteraceae</taxon>
        <taxon>Ruegeria</taxon>
    </lineage>
</organism>
<dbReference type="OrthoDB" id="9805277at2"/>
<dbReference type="GO" id="GO:0046872">
    <property type="term" value="F:metal ion binding"/>
    <property type="evidence" value="ECO:0007669"/>
    <property type="project" value="UniProtKB-KW"/>
</dbReference>
<keyword evidence="3" id="KW-0479">Metal-binding</keyword>
<gene>
    <name evidence="5" type="primary">kce_4</name>
    <name evidence="5" type="ORF">RUM8411_03461</name>
</gene>
<evidence type="ECO:0000256" key="3">
    <source>
        <dbReference type="ARBA" id="ARBA00022723"/>
    </source>
</evidence>
<dbReference type="Gene3D" id="3.20.20.70">
    <property type="entry name" value="Aldolase class I"/>
    <property type="match status" value="1"/>
</dbReference>
<dbReference type="EMBL" id="FWFP01000011">
    <property type="protein sequence ID" value="SLN68523.1"/>
    <property type="molecule type" value="Genomic_DNA"/>
</dbReference>
<evidence type="ECO:0000256" key="4">
    <source>
        <dbReference type="ARBA" id="ARBA00022833"/>
    </source>
</evidence>
<proteinExistence type="predicted"/>
<evidence type="ECO:0000256" key="1">
    <source>
        <dbReference type="ARBA" id="ARBA00001947"/>
    </source>
</evidence>
<keyword evidence="6" id="KW-1185">Reference proteome</keyword>
<evidence type="ECO:0000313" key="6">
    <source>
        <dbReference type="Proteomes" id="UP000193778"/>
    </source>
</evidence>
<dbReference type="EC" id="2.-.-.-" evidence="5"/>
<evidence type="ECO:0000256" key="2">
    <source>
        <dbReference type="ARBA" id="ARBA00022679"/>
    </source>
</evidence>
<dbReference type="GO" id="GO:0043720">
    <property type="term" value="F:3-keto-5-aminohexanoate cleavage activity"/>
    <property type="evidence" value="ECO:0007669"/>
    <property type="project" value="InterPro"/>
</dbReference>
<dbReference type="PANTHER" id="PTHR37418">
    <property type="entry name" value="3-KETO-5-AMINOHEXANOATE CLEAVAGE ENZYME-RELATED"/>
    <property type="match status" value="1"/>
</dbReference>
<dbReference type="Pfam" id="PF05853">
    <property type="entry name" value="BKACE"/>
    <property type="match status" value="1"/>
</dbReference>
<keyword evidence="2 5" id="KW-0808">Transferase</keyword>
<name>A0A1X7A2T0_9RHOB</name>
<dbReference type="RefSeq" id="WP_085823932.1">
    <property type="nucleotide sequence ID" value="NZ_FWFP01000011.1"/>
</dbReference>
<keyword evidence="4" id="KW-0862">Zinc</keyword>
<sequence length="255" mass="28059">MTDTRSRCFPYILVAPNGARRGASDHVMLPMSMDQIVDTGHRCFDAGANGLHLHIRDAQGRHTLDAGQYLETMAELRQKVPHLDIQITTEAAGVFDVETQYNCLRDVRPEWVSISVREIAREPALASRVYGLCSEQGTRVQHILYDADDAAQLAHWHEAGIVAKEQSDCLLVLGRYVTGQESSPKDLDQFPADASDWMVCAFGSQEHACLVYAAHHGADVRVGFENSLTDRDGNVWKDNAASVSALIATLEGALK</sequence>
<accession>A0A1X7A2T0</accession>
<reference evidence="6" key="1">
    <citation type="submission" date="2017-03" db="EMBL/GenBank/DDBJ databases">
        <authorList>
            <person name="Rodrigo-Torres L."/>
            <person name="Arahal R.D."/>
            <person name="Lucena T."/>
        </authorList>
    </citation>
    <scope>NUCLEOTIDE SEQUENCE [LARGE SCALE GENOMIC DNA]</scope>
    <source>
        <strain evidence="6">CECT 8411</strain>
    </source>
</reference>
<protein>
    <submittedName>
        <fullName evidence="5">3-keto-5-aminohexanoate cleavage enzyme</fullName>
        <ecNumber evidence="5">2.-.-.-</ecNumber>
    </submittedName>
</protein>
<dbReference type="PANTHER" id="PTHR37418:SF2">
    <property type="entry name" value="3-KETO-5-AMINOHEXANOATE CLEAVAGE ENZYME"/>
    <property type="match status" value="1"/>
</dbReference>
<dbReference type="Proteomes" id="UP000193778">
    <property type="component" value="Unassembled WGS sequence"/>
</dbReference>